<dbReference type="SMART" id="SM00052">
    <property type="entry name" value="EAL"/>
    <property type="match status" value="1"/>
</dbReference>
<dbReference type="SUPFAM" id="SSF55073">
    <property type="entry name" value="Nucleotide cyclase"/>
    <property type="match status" value="1"/>
</dbReference>
<dbReference type="PROSITE" id="PS50883">
    <property type="entry name" value="EAL"/>
    <property type="match status" value="1"/>
</dbReference>
<dbReference type="PANTHER" id="PTHR33121:SF70">
    <property type="entry name" value="SIGNALING PROTEIN YKOW"/>
    <property type="match status" value="1"/>
</dbReference>
<dbReference type="SMART" id="SM00267">
    <property type="entry name" value="GGDEF"/>
    <property type="match status" value="1"/>
</dbReference>
<dbReference type="PROSITE" id="PS50887">
    <property type="entry name" value="GGDEF"/>
    <property type="match status" value="1"/>
</dbReference>
<dbReference type="PANTHER" id="PTHR33121">
    <property type="entry name" value="CYCLIC DI-GMP PHOSPHODIESTERASE PDEF"/>
    <property type="match status" value="1"/>
</dbReference>
<feature type="domain" description="GGDEF" evidence="3">
    <location>
        <begin position="444"/>
        <end position="579"/>
    </location>
</feature>
<feature type="transmembrane region" description="Helical" evidence="1">
    <location>
        <begin position="98"/>
        <end position="116"/>
    </location>
</feature>
<dbReference type="Pfam" id="PF00990">
    <property type="entry name" value="GGDEF"/>
    <property type="match status" value="1"/>
</dbReference>
<protein>
    <submittedName>
        <fullName evidence="4">Bifunctional diguanylate cyclase/phosphodiesterase</fullName>
    </submittedName>
</protein>
<dbReference type="InterPro" id="IPR050706">
    <property type="entry name" value="Cyclic-di-GMP_PDE-like"/>
</dbReference>
<dbReference type="Pfam" id="PF00563">
    <property type="entry name" value="EAL"/>
    <property type="match status" value="1"/>
</dbReference>
<dbReference type="InterPro" id="IPR029787">
    <property type="entry name" value="Nucleotide_cyclase"/>
</dbReference>
<dbReference type="InterPro" id="IPR001633">
    <property type="entry name" value="EAL_dom"/>
</dbReference>
<feature type="transmembrane region" description="Helical" evidence="1">
    <location>
        <begin position="151"/>
        <end position="171"/>
    </location>
</feature>
<evidence type="ECO:0000259" key="2">
    <source>
        <dbReference type="PROSITE" id="PS50883"/>
    </source>
</evidence>
<evidence type="ECO:0000256" key="1">
    <source>
        <dbReference type="SAM" id="Phobius"/>
    </source>
</evidence>
<feature type="transmembrane region" description="Helical" evidence="1">
    <location>
        <begin position="180"/>
        <end position="202"/>
    </location>
</feature>
<evidence type="ECO:0000259" key="3">
    <source>
        <dbReference type="PROSITE" id="PS50887"/>
    </source>
</evidence>
<feature type="transmembrane region" description="Helical" evidence="1">
    <location>
        <begin position="64"/>
        <end position="86"/>
    </location>
</feature>
<keyword evidence="1" id="KW-1133">Transmembrane helix</keyword>
<feature type="domain" description="EAL" evidence="2">
    <location>
        <begin position="588"/>
        <end position="843"/>
    </location>
</feature>
<evidence type="ECO:0000313" key="4">
    <source>
        <dbReference type="EMBL" id="MFC4699679.1"/>
    </source>
</evidence>
<feature type="transmembrane region" description="Helical" evidence="1">
    <location>
        <begin position="34"/>
        <end position="52"/>
    </location>
</feature>
<dbReference type="Gene3D" id="3.30.450.40">
    <property type="match status" value="1"/>
</dbReference>
<dbReference type="Proteomes" id="UP001595897">
    <property type="component" value="Unassembled WGS sequence"/>
</dbReference>
<dbReference type="CDD" id="cd01948">
    <property type="entry name" value="EAL"/>
    <property type="match status" value="1"/>
</dbReference>
<dbReference type="SUPFAM" id="SSF55781">
    <property type="entry name" value="GAF domain-like"/>
    <property type="match status" value="1"/>
</dbReference>
<dbReference type="CDD" id="cd01949">
    <property type="entry name" value="GGDEF"/>
    <property type="match status" value="1"/>
</dbReference>
<comment type="caution">
    <text evidence="4">The sequence shown here is derived from an EMBL/GenBank/DDBJ whole genome shotgun (WGS) entry which is preliminary data.</text>
</comment>
<accession>A0ABV9LU35</accession>
<organism evidence="4 5">
    <name type="scientific">Glaciecola siphonariae</name>
    <dbReference type="NCBI Taxonomy" id="521012"/>
    <lineage>
        <taxon>Bacteria</taxon>
        <taxon>Pseudomonadati</taxon>
        <taxon>Pseudomonadota</taxon>
        <taxon>Gammaproteobacteria</taxon>
        <taxon>Alteromonadales</taxon>
        <taxon>Alteromonadaceae</taxon>
        <taxon>Glaciecola</taxon>
    </lineage>
</organism>
<keyword evidence="1" id="KW-0472">Membrane</keyword>
<name>A0ABV9LU35_9ALTE</name>
<dbReference type="Gene3D" id="3.30.70.270">
    <property type="match status" value="1"/>
</dbReference>
<dbReference type="NCBIfam" id="TIGR00254">
    <property type="entry name" value="GGDEF"/>
    <property type="match status" value="1"/>
</dbReference>
<dbReference type="SUPFAM" id="SSF141868">
    <property type="entry name" value="EAL domain-like"/>
    <property type="match status" value="1"/>
</dbReference>
<gene>
    <name evidence="4" type="ORF">ACFO4O_05850</name>
</gene>
<dbReference type="RefSeq" id="WP_382406428.1">
    <property type="nucleotide sequence ID" value="NZ_JBHSGU010000002.1"/>
</dbReference>
<feature type="transmembrane region" description="Helical" evidence="1">
    <location>
        <begin position="6"/>
        <end position="25"/>
    </location>
</feature>
<dbReference type="InterPro" id="IPR043128">
    <property type="entry name" value="Rev_trsase/Diguanyl_cyclase"/>
</dbReference>
<dbReference type="InterPro" id="IPR000160">
    <property type="entry name" value="GGDEF_dom"/>
</dbReference>
<dbReference type="Gene3D" id="3.20.20.450">
    <property type="entry name" value="EAL domain"/>
    <property type="match status" value="1"/>
</dbReference>
<sequence>MNDFTALFFVTSIGMNLMCAIVLSFSRTKEHARLFELIIGCCLIIIAFQYAIWQYHLSSDVTRALFWVKIQTTLLLIAIPPVMAVYGTWCHTKHLKRYIISFAAISAVLIVLNLSLDNSLRFATDVKPTLVAFSMFKGETLHRLAGPSNHFSFLLFVYFALALISGFTWLFTQRKNIESVVFYTLFLALFLQVVVSILSAFSDKGMLNLVYLGALPFTLLNILCCLTLSQFLLKTANDFEQLIYQNEALEKILVTLNGENNQDNFADFMKHVCKTLQKESAATTCLILVHDQSKKETHVKSNILVHKQNIIENFSIEIDAIPKDFQDPTKFHLITENLRQDYPENEFYQNIKAQAMISVPMFNQAKEAIGVLSLYFDKPSIPEQSFINVVNVCASRLASEYSQELLLNELKETAYIDIRTKLPNLISTYTVLKQCADDLTRHSLSCIVLKFDIDNFSDVNRVYGFENAERVLKEMAQRLISYASENVYIARTAGDEFTLVLKKLDTDFSDILNRHWQDLSQLLQKPYVISNTEIFITVSGGSVIYPHQVPEGMDVMRCAEFALSQAKLSGKNKLMTFDADMAMRLNRQKMIERHLSELLAGNNKANEMYLAFQPKVSSNGDLVGVESLCRWQHPELGFIPPIEFIQVAEATGLIQKHGLWCFEQVCAHINEWTLNTTMPTGRVGINVSAKQFDNDSFVDSVLEVLARYCVSPRSIDIELTESDLMKNLQRSKLTMKRLRLLGFTISLDDFGTGYSSLSHLRELPIDELKIDRSFVNDCHTKDGLSILKSIISLAQNMQLSTIAEGVEEEAQVKALQKLGCDLFQGYYFCHPLKADDLLKYIAS</sequence>
<dbReference type="InterPro" id="IPR029016">
    <property type="entry name" value="GAF-like_dom_sf"/>
</dbReference>
<dbReference type="InterPro" id="IPR035919">
    <property type="entry name" value="EAL_sf"/>
</dbReference>
<reference evidence="5" key="1">
    <citation type="journal article" date="2019" name="Int. J. Syst. Evol. Microbiol.">
        <title>The Global Catalogue of Microorganisms (GCM) 10K type strain sequencing project: providing services to taxonomists for standard genome sequencing and annotation.</title>
        <authorList>
            <consortium name="The Broad Institute Genomics Platform"/>
            <consortium name="The Broad Institute Genome Sequencing Center for Infectious Disease"/>
            <person name="Wu L."/>
            <person name="Ma J."/>
        </authorList>
    </citation>
    <scope>NUCLEOTIDE SEQUENCE [LARGE SCALE GENOMIC DNA]</scope>
    <source>
        <strain evidence="5">KACC 12507</strain>
    </source>
</reference>
<keyword evidence="5" id="KW-1185">Reference proteome</keyword>
<evidence type="ECO:0000313" key="5">
    <source>
        <dbReference type="Proteomes" id="UP001595897"/>
    </source>
</evidence>
<proteinExistence type="predicted"/>
<keyword evidence="1" id="KW-0812">Transmembrane</keyword>
<dbReference type="EMBL" id="JBHSGU010000002">
    <property type="protein sequence ID" value="MFC4699679.1"/>
    <property type="molecule type" value="Genomic_DNA"/>
</dbReference>